<sequence>MRVIVAVLLASLCASVALAGEGVGLGPGLQQWDFLELRPGAHMFYWLYNTLANVAAPEDRPVVVWLQGGPGASSTGYGNFEELGVLDLNLNYRNSTWVNEVNVVFVDNPVGTGYSYVEKTSLIPRSNAEVAADLVTFTKLFLERNPHFVKTPFFIFSESYGGKMAAEYALELQKAVERGDFEVNFQGVALGDGWVSPIDSVLTWAPFLLQTGVVDYEGYESIRVSAEATRKAVELGQWSLATSLWGATEGVIMRVTDGVDFYNILYRVPASNTRTQRSSNLGLEMYRRHLARDDASLYALMNGRVKEALGLPKERVWDQQSSYVWSALTGDFMKPATDVVERLLNETAIDVVVFTGQLDLIVDTPGTLDWVQRLQWPGAAQWRSAKRRSLAVDGYVEGYTKNYGKLTFYWITRAGHMVPTDNPEAGLTMLRRVTKLE</sequence>
<comment type="similarity">
    <text evidence="2 10">Belongs to the peptidase S10 family.</text>
</comment>
<dbReference type="InterPro" id="IPR001563">
    <property type="entry name" value="Peptidase_S10"/>
</dbReference>
<gene>
    <name evidence="11" type="ORF">R5R35_007790</name>
</gene>
<dbReference type="GO" id="GO:0006508">
    <property type="term" value="P:proteolysis"/>
    <property type="evidence" value="ECO:0007669"/>
    <property type="project" value="UniProtKB-KW"/>
</dbReference>
<keyword evidence="12" id="KW-1185">Reference proteome</keyword>
<evidence type="ECO:0000256" key="7">
    <source>
        <dbReference type="ARBA" id="ARBA00022801"/>
    </source>
</evidence>
<evidence type="ECO:0000256" key="3">
    <source>
        <dbReference type="ARBA" id="ARBA00022525"/>
    </source>
</evidence>
<feature type="signal peptide" evidence="10">
    <location>
        <begin position="1"/>
        <end position="19"/>
    </location>
</feature>
<dbReference type="AlphaFoldDB" id="A0AAN9W157"/>
<dbReference type="EMBL" id="JAZDUA010000003">
    <property type="protein sequence ID" value="KAK7874313.1"/>
    <property type="molecule type" value="Genomic_DNA"/>
</dbReference>
<evidence type="ECO:0000256" key="10">
    <source>
        <dbReference type="RuleBase" id="RU361156"/>
    </source>
</evidence>
<dbReference type="InterPro" id="IPR029058">
    <property type="entry name" value="AB_hydrolase_fold"/>
</dbReference>
<comment type="subcellular location">
    <subcellularLocation>
        <location evidence="1">Secreted</location>
    </subcellularLocation>
</comment>
<keyword evidence="5 10" id="KW-0645">Protease</keyword>
<evidence type="ECO:0000313" key="11">
    <source>
        <dbReference type="EMBL" id="KAK7874313.1"/>
    </source>
</evidence>
<keyword evidence="8" id="KW-0325">Glycoprotein</keyword>
<dbReference type="PRINTS" id="PR00724">
    <property type="entry name" value="CRBOXYPTASEC"/>
</dbReference>
<comment type="function">
    <text evidence="9">May be involved in vascular wall and kidney homeostasis.</text>
</comment>
<dbReference type="GO" id="GO:0005576">
    <property type="term" value="C:extracellular region"/>
    <property type="evidence" value="ECO:0007669"/>
    <property type="project" value="UniProtKB-SubCell"/>
</dbReference>
<dbReference type="PANTHER" id="PTHR11802">
    <property type="entry name" value="SERINE PROTEASE FAMILY S10 SERINE CARBOXYPEPTIDASE"/>
    <property type="match status" value="1"/>
</dbReference>
<name>A0AAN9W157_9ORTH</name>
<proteinExistence type="inferred from homology"/>
<keyword evidence="6 10" id="KW-0732">Signal</keyword>
<evidence type="ECO:0000256" key="1">
    <source>
        <dbReference type="ARBA" id="ARBA00004613"/>
    </source>
</evidence>
<accession>A0AAN9W157</accession>
<dbReference type="Proteomes" id="UP001378592">
    <property type="component" value="Unassembled WGS sequence"/>
</dbReference>
<reference evidence="11 12" key="1">
    <citation type="submission" date="2024-03" db="EMBL/GenBank/DDBJ databases">
        <title>The genome assembly and annotation of the cricket Gryllus longicercus Weissman &amp; Gray.</title>
        <authorList>
            <person name="Szrajer S."/>
            <person name="Gray D."/>
            <person name="Ylla G."/>
        </authorList>
    </citation>
    <scope>NUCLEOTIDE SEQUENCE [LARGE SCALE GENOMIC DNA]</scope>
    <source>
        <strain evidence="11">DAG 2021-001</strain>
        <tissue evidence="11">Whole body minus gut</tissue>
    </source>
</reference>
<dbReference type="InterPro" id="IPR018202">
    <property type="entry name" value="Ser_caboxypep_ser_AS"/>
</dbReference>
<feature type="chain" id="PRO_5042668115" description="Carboxypeptidase" evidence="10">
    <location>
        <begin position="20"/>
        <end position="437"/>
    </location>
</feature>
<evidence type="ECO:0000313" key="12">
    <source>
        <dbReference type="Proteomes" id="UP001378592"/>
    </source>
</evidence>
<evidence type="ECO:0000256" key="4">
    <source>
        <dbReference type="ARBA" id="ARBA00022645"/>
    </source>
</evidence>
<keyword evidence="7 10" id="KW-0378">Hydrolase</keyword>
<keyword evidence="3" id="KW-0964">Secreted</keyword>
<dbReference type="SUPFAM" id="SSF53474">
    <property type="entry name" value="alpha/beta-Hydrolases"/>
    <property type="match status" value="1"/>
</dbReference>
<evidence type="ECO:0000256" key="8">
    <source>
        <dbReference type="ARBA" id="ARBA00023180"/>
    </source>
</evidence>
<dbReference type="GO" id="GO:0004185">
    <property type="term" value="F:serine-type carboxypeptidase activity"/>
    <property type="evidence" value="ECO:0007669"/>
    <property type="project" value="UniProtKB-UniRule"/>
</dbReference>
<keyword evidence="4 10" id="KW-0121">Carboxypeptidase</keyword>
<organism evidence="11 12">
    <name type="scientific">Gryllus longicercus</name>
    <dbReference type="NCBI Taxonomy" id="2509291"/>
    <lineage>
        <taxon>Eukaryota</taxon>
        <taxon>Metazoa</taxon>
        <taxon>Ecdysozoa</taxon>
        <taxon>Arthropoda</taxon>
        <taxon>Hexapoda</taxon>
        <taxon>Insecta</taxon>
        <taxon>Pterygota</taxon>
        <taxon>Neoptera</taxon>
        <taxon>Polyneoptera</taxon>
        <taxon>Orthoptera</taxon>
        <taxon>Ensifera</taxon>
        <taxon>Gryllidea</taxon>
        <taxon>Grylloidea</taxon>
        <taxon>Gryllidae</taxon>
        <taxon>Gryllinae</taxon>
        <taxon>Gryllus</taxon>
    </lineage>
</organism>
<evidence type="ECO:0000256" key="6">
    <source>
        <dbReference type="ARBA" id="ARBA00022729"/>
    </source>
</evidence>
<dbReference type="Pfam" id="PF00450">
    <property type="entry name" value="Peptidase_S10"/>
    <property type="match status" value="1"/>
</dbReference>
<evidence type="ECO:0000256" key="5">
    <source>
        <dbReference type="ARBA" id="ARBA00022670"/>
    </source>
</evidence>
<dbReference type="PANTHER" id="PTHR11802:SF3">
    <property type="entry name" value="RETINOID-INDUCIBLE SERINE CARBOXYPEPTIDASE"/>
    <property type="match status" value="1"/>
</dbReference>
<dbReference type="EC" id="3.4.16.-" evidence="10"/>
<dbReference type="Gene3D" id="3.40.50.1820">
    <property type="entry name" value="alpha/beta hydrolase"/>
    <property type="match status" value="1"/>
</dbReference>
<dbReference type="FunFam" id="3.40.50.1820:FF:000075">
    <property type="entry name" value="Carboxypeptidase"/>
    <property type="match status" value="1"/>
</dbReference>
<evidence type="ECO:0000256" key="9">
    <source>
        <dbReference type="ARBA" id="ARBA00055847"/>
    </source>
</evidence>
<protein>
    <recommendedName>
        <fullName evidence="10">Carboxypeptidase</fullName>
        <ecNumber evidence="10">3.4.16.-</ecNumber>
    </recommendedName>
</protein>
<dbReference type="PROSITE" id="PS00131">
    <property type="entry name" value="CARBOXYPEPT_SER_SER"/>
    <property type="match status" value="1"/>
</dbReference>
<evidence type="ECO:0000256" key="2">
    <source>
        <dbReference type="ARBA" id="ARBA00009431"/>
    </source>
</evidence>
<comment type="caution">
    <text evidence="11">The sequence shown here is derived from an EMBL/GenBank/DDBJ whole genome shotgun (WGS) entry which is preliminary data.</text>
</comment>